<name>A0A1C4UXN3_9ACTN</name>
<dbReference type="GO" id="GO:0005975">
    <property type="term" value="P:carbohydrate metabolic process"/>
    <property type="evidence" value="ECO:0007669"/>
    <property type="project" value="UniProtKB-ARBA"/>
</dbReference>
<evidence type="ECO:0000256" key="4">
    <source>
        <dbReference type="SAM" id="SignalP"/>
    </source>
</evidence>
<dbReference type="Gene3D" id="2.60.40.10">
    <property type="entry name" value="Immunoglobulins"/>
    <property type="match status" value="2"/>
</dbReference>
<reference evidence="7 8" key="1">
    <citation type="submission" date="2016-06" db="EMBL/GenBank/DDBJ databases">
        <authorList>
            <person name="Kjaerup R.B."/>
            <person name="Dalgaard T.S."/>
            <person name="Juul-Madsen H.R."/>
        </authorList>
    </citation>
    <scope>NUCLEOTIDE SEQUENCE [LARGE SCALE GENOMIC DNA]</scope>
    <source>
        <strain evidence="7 8">DSM 44871</strain>
    </source>
</reference>
<dbReference type="RefSeq" id="WP_112680864.1">
    <property type="nucleotide sequence ID" value="NZ_FMCR01000001.1"/>
</dbReference>
<dbReference type="InterPro" id="IPR001434">
    <property type="entry name" value="OmcB-like_DUF11"/>
</dbReference>
<dbReference type="Proteomes" id="UP000198864">
    <property type="component" value="Unassembled WGS sequence"/>
</dbReference>
<evidence type="ECO:0000313" key="7">
    <source>
        <dbReference type="EMBL" id="SCE76447.1"/>
    </source>
</evidence>
<evidence type="ECO:0008006" key="9">
    <source>
        <dbReference type="Google" id="ProtNLM"/>
    </source>
</evidence>
<organism evidence="7 8">
    <name type="scientific">Micromonospora saelicesensis</name>
    <dbReference type="NCBI Taxonomy" id="285676"/>
    <lineage>
        <taxon>Bacteria</taxon>
        <taxon>Bacillati</taxon>
        <taxon>Actinomycetota</taxon>
        <taxon>Actinomycetes</taxon>
        <taxon>Micromonosporales</taxon>
        <taxon>Micromonosporaceae</taxon>
        <taxon>Micromonospora</taxon>
    </lineage>
</organism>
<evidence type="ECO:0000313" key="8">
    <source>
        <dbReference type="Proteomes" id="UP000198864"/>
    </source>
</evidence>
<protein>
    <recommendedName>
        <fullName evidence="9">SD-repeat containing protein B domain-containing protein</fullName>
    </recommendedName>
</protein>
<dbReference type="Pfam" id="PF17210">
    <property type="entry name" value="SdrD_B"/>
    <property type="match status" value="1"/>
</dbReference>
<evidence type="ECO:0000259" key="5">
    <source>
        <dbReference type="Pfam" id="PF01345"/>
    </source>
</evidence>
<gene>
    <name evidence="7" type="ORF">GA0070561_1461</name>
</gene>
<evidence type="ECO:0000256" key="2">
    <source>
        <dbReference type="ARBA" id="ARBA00022525"/>
    </source>
</evidence>
<dbReference type="Pfam" id="PF01345">
    <property type="entry name" value="DUF11"/>
    <property type="match status" value="1"/>
</dbReference>
<keyword evidence="3 4" id="KW-0732">Signal</keyword>
<dbReference type="GO" id="GO:0005576">
    <property type="term" value="C:extracellular region"/>
    <property type="evidence" value="ECO:0007669"/>
    <property type="project" value="UniProtKB-SubCell"/>
</dbReference>
<evidence type="ECO:0000256" key="1">
    <source>
        <dbReference type="ARBA" id="ARBA00004613"/>
    </source>
</evidence>
<feature type="chain" id="PRO_5008705270" description="SD-repeat containing protein B domain-containing protein" evidence="4">
    <location>
        <begin position="38"/>
        <end position="300"/>
    </location>
</feature>
<accession>A0A1C4UXN3</accession>
<dbReference type="STRING" id="285676.GA0070561_1461"/>
<comment type="subcellular location">
    <subcellularLocation>
        <location evidence="1">Secreted</location>
    </subcellularLocation>
</comment>
<sequence>MRPRSLSRSIRRTFSTSLATLALVGGAAALAPADAVAAGRLQPDLVVDLMMTDVLNPAEGETFSGEIDIRNYGTGASDPISVTVAVPAGLRTTTPSVGDPAWTCTAVSTTSYTCSYPQLAAGGRASRLFVPFVVAGATPGSRVPITTSITPQRREANTDNNTESVTVAISGTCVIRGSVWHDLDRDGQREADEPAIAGGPDGVLKVSLSSPQRQAIGGGSATVNPDGTWSITARTELLYEVRLEAAATYGRTVADVGDDATDSDIVRSYQFEPTLLVASTEFQAVHGAEYVVDAGLVSQS</sequence>
<feature type="domain" description="DUF11" evidence="5">
    <location>
        <begin position="53"/>
        <end position="167"/>
    </location>
</feature>
<dbReference type="AlphaFoldDB" id="A0A1C4UXN3"/>
<dbReference type="EMBL" id="FMCR01000001">
    <property type="protein sequence ID" value="SCE76447.1"/>
    <property type="molecule type" value="Genomic_DNA"/>
</dbReference>
<evidence type="ECO:0000256" key="3">
    <source>
        <dbReference type="ARBA" id="ARBA00022729"/>
    </source>
</evidence>
<feature type="domain" description="SD-repeat containing protein B" evidence="6">
    <location>
        <begin position="178"/>
        <end position="274"/>
    </location>
</feature>
<dbReference type="InterPro" id="IPR033764">
    <property type="entry name" value="Sdr_B"/>
</dbReference>
<dbReference type="InterPro" id="IPR013783">
    <property type="entry name" value="Ig-like_fold"/>
</dbReference>
<evidence type="ECO:0000259" key="6">
    <source>
        <dbReference type="Pfam" id="PF17210"/>
    </source>
</evidence>
<proteinExistence type="predicted"/>
<feature type="signal peptide" evidence="4">
    <location>
        <begin position="1"/>
        <end position="37"/>
    </location>
</feature>
<keyword evidence="2" id="KW-0964">Secreted</keyword>